<dbReference type="PROSITE" id="PS50110">
    <property type="entry name" value="RESPONSE_REGULATORY"/>
    <property type="match status" value="1"/>
</dbReference>
<evidence type="ECO:0000313" key="11">
    <source>
        <dbReference type="Proteomes" id="UP000689967"/>
    </source>
</evidence>
<dbReference type="CDD" id="cd00383">
    <property type="entry name" value="trans_reg_C"/>
    <property type="match status" value="1"/>
</dbReference>
<keyword evidence="5" id="KW-0804">Transcription</keyword>
<sequence>MGASPLAASMLAAPLAQRPILVLEDDEAIATTICAALERDGWNTVTATTLAGGRQRLQDDNPRLLIVDLGLPDGNGIAFVRQAASLPDLGIIVVSGRSAEVDRVVGLEVGADDYLAKPFSLREMVARVRALSRRLDAIQTFAPPALPPPAFAQQPAATRPRAEAEVPAAGEAARVSEPASWTIAGLTLQPARQRLLGPGTEETRLTGGEAGLLHLLLTGAGHLATRTHISESVLGRKLLPEQRGVDQLASNLRQKLLAASTGRITITAQRGKGYRLVW</sequence>
<keyword evidence="1 6" id="KW-0597">Phosphoprotein</keyword>
<keyword evidence="4 7" id="KW-0238">DNA-binding</keyword>
<feature type="modified residue" description="4-aspartylphosphate" evidence="6">
    <location>
        <position position="68"/>
    </location>
</feature>
<evidence type="ECO:0000256" key="1">
    <source>
        <dbReference type="ARBA" id="ARBA00022553"/>
    </source>
</evidence>
<dbReference type="PANTHER" id="PTHR48111">
    <property type="entry name" value="REGULATOR OF RPOS"/>
    <property type="match status" value="1"/>
</dbReference>
<evidence type="ECO:0000256" key="7">
    <source>
        <dbReference type="PROSITE-ProRule" id="PRU01091"/>
    </source>
</evidence>
<organism evidence="10 11">
    <name type="scientific">Falsiroseomonas oleicola</name>
    <dbReference type="NCBI Taxonomy" id="2801474"/>
    <lineage>
        <taxon>Bacteria</taxon>
        <taxon>Pseudomonadati</taxon>
        <taxon>Pseudomonadota</taxon>
        <taxon>Alphaproteobacteria</taxon>
        <taxon>Acetobacterales</taxon>
        <taxon>Roseomonadaceae</taxon>
        <taxon>Falsiroseomonas</taxon>
    </lineage>
</organism>
<dbReference type="PROSITE" id="PS51755">
    <property type="entry name" value="OMPR_PHOB"/>
    <property type="match status" value="1"/>
</dbReference>
<comment type="caution">
    <text evidence="10">The sequence shown here is derived from an EMBL/GenBank/DDBJ whole genome shotgun (WGS) entry which is preliminary data.</text>
</comment>
<dbReference type="SMART" id="SM00862">
    <property type="entry name" value="Trans_reg_C"/>
    <property type="match status" value="1"/>
</dbReference>
<feature type="domain" description="Response regulatory" evidence="8">
    <location>
        <begin position="19"/>
        <end position="132"/>
    </location>
</feature>
<dbReference type="InterPro" id="IPR039420">
    <property type="entry name" value="WalR-like"/>
</dbReference>
<dbReference type="Pfam" id="PF00486">
    <property type="entry name" value="Trans_reg_C"/>
    <property type="match status" value="1"/>
</dbReference>
<evidence type="ECO:0000256" key="3">
    <source>
        <dbReference type="ARBA" id="ARBA00023015"/>
    </source>
</evidence>
<keyword evidence="3" id="KW-0805">Transcription regulation</keyword>
<dbReference type="Proteomes" id="UP000689967">
    <property type="component" value="Unassembled WGS sequence"/>
</dbReference>
<dbReference type="EMBL" id="JAERQM010000008">
    <property type="protein sequence ID" value="MBU8546606.1"/>
    <property type="molecule type" value="Genomic_DNA"/>
</dbReference>
<dbReference type="PANTHER" id="PTHR48111:SF1">
    <property type="entry name" value="TWO-COMPONENT RESPONSE REGULATOR ORR33"/>
    <property type="match status" value="1"/>
</dbReference>
<dbReference type="Pfam" id="PF00072">
    <property type="entry name" value="Response_reg"/>
    <property type="match status" value="1"/>
</dbReference>
<evidence type="ECO:0000259" key="9">
    <source>
        <dbReference type="PROSITE" id="PS51755"/>
    </source>
</evidence>
<protein>
    <submittedName>
        <fullName evidence="10">Response regulator transcription factor</fullName>
    </submittedName>
</protein>
<evidence type="ECO:0000256" key="6">
    <source>
        <dbReference type="PROSITE-ProRule" id="PRU00169"/>
    </source>
</evidence>
<keyword evidence="11" id="KW-1185">Reference proteome</keyword>
<evidence type="ECO:0000259" key="8">
    <source>
        <dbReference type="PROSITE" id="PS50110"/>
    </source>
</evidence>
<dbReference type="InterPro" id="IPR001789">
    <property type="entry name" value="Sig_transdc_resp-reg_receiver"/>
</dbReference>
<gene>
    <name evidence="10" type="ORF">JJQ90_22995</name>
</gene>
<evidence type="ECO:0000256" key="4">
    <source>
        <dbReference type="ARBA" id="ARBA00023125"/>
    </source>
</evidence>
<feature type="domain" description="OmpR/PhoB-type" evidence="9">
    <location>
        <begin position="178"/>
        <end position="278"/>
    </location>
</feature>
<evidence type="ECO:0000256" key="2">
    <source>
        <dbReference type="ARBA" id="ARBA00023012"/>
    </source>
</evidence>
<reference evidence="10 11" key="1">
    <citation type="submission" date="2021-01" db="EMBL/GenBank/DDBJ databases">
        <title>Roseomonas sp. nov, a bacterium isolated from an oil production mixture in Yumen Oilfield.</title>
        <authorList>
            <person name="Wu D."/>
        </authorList>
    </citation>
    <scope>NUCLEOTIDE SEQUENCE [LARGE SCALE GENOMIC DNA]</scope>
    <source>
        <strain evidence="10 11">ROY-5-3</strain>
    </source>
</reference>
<accession>A0ABS6HE33</accession>
<dbReference type="RefSeq" id="WP_216878625.1">
    <property type="nucleotide sequence ID" value="NZ_JAERQM010000008.1"/>
</dbReference>
<dbReference type="InterPro" id="IPR001867">
    <property type="entry name" value="OmpR/PhoB-type_DNA-bd"/>
</dbReference>
<feature type="DNA-binding region" description="OmpR/PhoB-type" evidence="7">
    <location>
        <begin position="178"/>
        <end position="278"/>
    </location>
</feature>
<keyword evidence="2" id="KW-0902">Two-component regulatory system</keyword>
<evidence type="ECO:0000256" key="5">
    <source>
        <dbReference type="ARBA" id="ARBA00023163"/>
    </source>
</evidence>
<evidence type="ECO:0000313" key="10">
    <source>
        <dbReference type="EMBL" id="MBU8546606.1"/>
    </source>
</evidence>
<dbReference type="SMART" id="SM00448">
    <property type="entry name" value="REC"/>
    <property type="match status" value="1"/>
</dbReference>
<name>A0ABS6HE33_9PROT</name>
<proteinExistence type="predicted"/>